<dbReference type="InterPro" id="IPR036400">
    <property type="entry name" value="Cyt_B5-like_heme/steroid_sf"/>
</dbReference>
<dbReference type="SUPFAM" id="SSF55856">
    <property type="entry name" value="Cytochrome b5-like heme/steroid binding domain"/>
    <property type="match status" value="1"/>
</dbReference>
<sequence>TTFFGSHPGGDAFLSKYCGTDATQAYDTKNLGPGQAHSGDAQAILAQYLIQ</sequence>
<dbReference type="EMBL" id="PFLF01000042">
    <property type="protein sequence ID" value="PIY69246.1"/>
    <property type="molecule type" value="Genomic_DNA"/>
</dbReference>
<organism evidence="2 3">
    <name type="scientific">Candidatus Roizmanbacteria bacterium CG_4_10_14_0_8_um_filter_39_9</name>
    <dbReference type="NCBI Taxonomy" id="1974829"/>
    <lineage>
        <taxon>Bacteria</taxon>
        <taxon>Candidatus Roizmaniibacteriota</taxon>
    </lineage>
</organism>
<dbReference type="Pfam" id="PF00173">
    <property type="entry name" value="Cyt-b5"/>
    <property type="match status" value="1"/>
</dbReference>
<dbReference type="PROSITE" id="PS50255">
    <property type="entry name" value="CYTOCHROME_B5_2"/>
    <property type="match status" value="1"/>
</dbReference>
<accession>A0A2M7QDE7</accession>
<evidence type="ECO:0000313" key="3">
    <source>
        <dbReference type="Proteomes" id="UP000230108"/>
    </source>
</evidence>
<proteinExistence type="predicted"/>
<name>A0A2M7QDE7_9BACT</name>
<dbReference type="Proteomes" id="UP000230108">
    <property type="component" value="Unassembled WGS sequence"/>
</dbReference>
<dbReference type="AlphaFoldDB" id="A0A2M7QDE7"/>
<dbReference type="InterPro" id="IPR001199">
    <property type="entry name" value="Cyt_B5-like_heme/steroid-bd"/>
</dbReference>
<feature type="domain" description="Cytochrome b5 heme-binding" evidence="1">
    <location>
        <begin position="1"/>
        <end position="51"/>
    </location>
</feature>
<dbReference type="Gene3D" id="3.10.120.10">
    <property type="entry name" value="Cytochrome b5-like heme/steroid binding domain"/>
    <property type="match status" value="1"/>
</dbReference>
<feature type="non-terminal residue" evidence="2">
    <location>
        <position position="1"/>
    </location>
</feature>
<evidence type="ECO:0000313" key="2">
    <source>
        <dbReference type="EMBL" id="PIY69246.1"/>
    </source>
</evidence>
<gene>
    <name evidence="2" type="ORF">COY90_01805</name>
</gene>
<reference evidence="3" key="1">
    <citation type="submission" date="2017-09" db="EMBL/GenBank/DDBJ databases">
        <title>Depth-based differentiation of microbial function through sediment-hosted aquifers and enrichment of novel symbionts in the deep terrestrial subsurface.</title>
        <authorList>
            <person name="Probst A.J."/>
            <person name="Ladd B."/>
            <person name="Jarett J.K."/>
            <person name="Geller-Mcgrath D.E."/>
            <person name="Sieber C.M.K."/>
            <person name="Emerson J.B."/>
            <person name="Anantharaman K."/>
            <person name="Thomas B.C."/>
            <person name="Malmstrom R."/>
            <person name="Stieglmeier M."/>
            <person name="Klingl A."/>
            <person name="Woyke T."/>
            <person name="Ryan C.M."/>
            <person name="Banfield J.F."/>
        </authorList>
    </citation>
    <scope>NUCLEOTIDE SEQUENCE [LARGE SCALE GENOMIC DNA]</scope>
</reference>
<evidence type="ECO:0000259" key="1">
    <source>
        <dbReference type="PROSITE" id="PS50255"/>
    </source>
</evidence>
<protein>
    <submittedName>
        <fullName evidence="2">Cytochrome B5</fullName>
    </submittedName>
</protein>
<comment type="caution">
    <text evidence="2">The sequence shown here is derived from an EMBL/GenBank/DDBJ whole genome shotgun (WGS) entry which is preliminary data.</text>
</comment>